<evidence type="ECO:0000259" key="11">
    <source>
        <dbReference type="Pfam" id="PF12627"/>
    </source>
</evidence>
<dbReference type="InterPro" id="IPR032828">
    <property type="entry name" value="PolyA_RNA-bd"/>
</dbReference>
<dbReference type="GO" id="GO:0000166">
    <property type="term" value="F:nucleotide binding"/>
    <property type="evidence" value="ECO:0007669"/>
    <property type="project" value="UniProtKB-KW"/>
</dbReference>
<protein>
    <submittedName>
        <fullName evidence="13">CCA tRNA nucleotidyltransferase</fullName>
    </submittedName>
</protein>
<comment type="caution">
    <text evidence="13">The sequence shown here is derived from an EMBL/GenBank/DDBJ whole genome shotgun (WGS) entry which is preliminary data.</text>
</comment>
<sequence length="405" mass="45777">MGKDSKAFPLPLDVLHILEVLHNAGYEAYIVGGCVRDMLLNKLLSYHINIHDYDIATSALPAEVCALFPRTIPTGLKHGTISVLLHSKTYEITTFRIEGSYRNHRSPDSVRFTSSLKDDLKRRDFTINALAYAPHCGVVDMMGGVQDILKKRIICVGEPKARFSEDALRILRALRFSATFGFEIESSTKQALFSQAPLLQNIAKERIRIELEKLLCGDYALSVIEEFREIINLLVPLRGDVSILGHLSVRKAPIVWVCLLYGVRDEASNILEHLRFDKKSKAYILTLLQYYEFPPLMDKSALIAMIVHLGGREGAREILQDLFIIYQAQNAEAIKSLQSSLEAIFNSKLPLSLKELYINGDDILQMGIQGKRVGQILQQIFTATLTHELPNEREILLQYLNTHFL</sequence>
<dbReference type="Gene3D" id="1.10.246.80">
    <property type="match status" value="1"/>
</dbReference>
<dbReference type="Pfam" id="PF12627">
    <property type="entry name" value="PolyA_pol_RNAbd"/>
    <property type="match status" value="1"/>
</dbReference>
<evidence type="ECO:0000313" key="14">
    <source>
        <dbReference type="Proteomes" id="UP000256599"/>
    </source>
</evidence>
<feature type="domain" description="CCA-adding enzyme C-terminal" evidence="12">
    <location>
        <begin position="255"/>
        <end position="399"/>
    </location>
</feature>
<keyword evidence="7" id="KW-0460">Magnesium</keyword>
<accession>A0A3D8I4H1</accession>
<dbReference type="Gene3D" id="1.10.3090.10">
    <property type="entry name" value="cca-adding enzyme, domain 2"/>
    <property type="match status" value="1"/>
</dbReference>
<dbReference type="Pfam" id="PF01743">
    <property type="entry name" value="PolyA_pol"/>
    <property type="match status" value="1"/>
</dbReference>
<dbReference type="GO" id="GO:0046872">
    <property type="term" value="F:metal ion binding"/>
    <property type="evidence" value="ECO:0007669"/>
    <property type="project" value="UniProtKB-KW"/>
</dbReference>
<dbReference type="AlphaFoldDB" id="A0A3D8I4H1"/>
<dbReference type="PANTHER" id="PTHR46173">
    <property type="entry name" value="CCA TRNA NUCLEOTIDYLTRANSFERASE 1, MITOCHONDRIAL"/>
    <property type="match status" value="1"/>
</dbReference>
<dbReference type="GO" id="GO:0000049">
    <property type="term" value="F:tRNA binding"/>
    <property type="evidence" value="ECO:0007669"/>
    <property type="project" value="TreeGrafter"/>
</dbReference>
<dbReference type="OrthoDB" id="9805698at2"/>
<dbReference type="Pfam" id="PF13735">
    <property type="entry name" value="tRNA_NucTran2_2"/>
    <property type="match status" value="1"/>
</dbReference>
<comment type="similarity">
    <text evidence="9">Belongs to the tRNA nucleotidyltransferase/poly(A) polymerase family.</text>
</comment>
<dbReference type="EMBL" id="NXLR01000007">
    <property type="protein sequence ID" value="RDU59895.1"/>
    <property type="molecule type" value="Genomic_DNA"/>
</dbReference>
<evidence type="ECO:0000313" key="13">
    <source>
        <dbReference type="EMBL" id="RDU59895.1"/>
    </source>
</evidence>
<keyword evidence="3" id="KW-0819">tRNA processing</keyword>
<keyword evidence="6" id="KW-0547">Nucleotide-binding</keyword>
<dbReference type="PANTHER" id="PTHR46173:SF1">
    <property type="entry name" value="CCA TRNA NUCLEOTIDYLTRANSFERASE 1, MITOCHONDRIAL"/>
    <property type="match status" value="1"/>
</dbReference>
<evidence type="ECO:0000259" key="12">
    <source>
        <dbReference type="Pfam" id="PF13735"/>
    </source>
</evidence>
<keyword evidence="4" id="KW-0548">Nucleotidyltransferase</keyword>
<reference evidence="13 14" key="1">
    <citation type="submission" date="2018-04" db="EMBL/GenBank/DDBJ databases">
        <title>Novel Campyloabacter and Helicobacter Species and Strains.</title>
        <authorList>
            <person name="Mannion A.J."/>
            <person name="Shen Z."/>
            <person name="Fox J.G."/>
        </authorList>
    </citation>
    <scope>NUCLEOTIDE SEQUENCE [LARGE SCALE GENOMIC DNA]</scope>
    <source>
        <strain evidence="13 14">MIT 98-6070</strain>
    </source>
</reference>
<dbReference type="SUPFAM" id="SSF81891">
    <property type="entry name" value="Poly A polymerase C-terminal region-like"/>
    <property type="match status" value="1"/>
</dbReference>
<organism evidence="13 14">
    <name type="scientific">Helicobacter marmotae</name>
    <dbReference type="NCBI Taxonomy" id="152490"/>
    <lineage>
        <taxon>Bacteria</taxon>
        <taxon>Pseudomonadati</taxon>
        <taxon>Campylobacterota</taxon>
        <taxon>Epsilonproteobacteria</taxon>
        <taxon>Campylobacterales</taxon>
        <taxon>Helicobacteraceae</taxon>
        <taxon>Helicobacter</taxon>
    </lineage>
</organism>
<dbReference type="RefSeq" id="WP_104699666.1">
    <property type="nucleotide sequence ID" value="NZ_FZPP01000011.1"/>
</dbReference>
<keyword evidence="8 9" id="KW-0694">RNA-binding</keyword>
<dbReference type="Gene3D" id="3.30.460.10">
    <property type="entry name" value="Beta Polymerase, domain 2"/>
    <property type="match status" value="1"/>
</dbReference>
<name>A0A3D8I4H1_9HELI</name>
<evidence type="ECO:0000256" key="3">
    <source>
        <dbReference type="ARBA" id="ARBA00022694"/>
    </source>
</evidence>
<evidence type="ECO:0000256" key="9">
    <source>
        <dbReference type="RuleBase" id="RU003953"/>
    </source>
</evidence>
<feature type="domain" description="Poly A polymerase head" evidence="10">
    <location>
        <begin position="28"/>
        <end position="153"/>
    </location>
</feature>
<dbReference type="GO" id="GO:0008033">
    <property type="term" value="P:tRNA processing"/>
    <property type="evidence" value="ECO:0007669"/>
    <property type="project" value="UniProtKB-KW"/>
</dbReference>
<evidence type="ECO:0000256" key="6">
    <source>
        <dbReference type="ARBA" id="ARBA00022741"/>
    </source>
</evidence>
<evidence type="ECO:0000256" key="5">
    <source>
        <dbReference type="ARBA" id="ARBA00022723"/>
    </source>
</evidence>
<dbReference type="SUPFAM" id="SSF81301">
    <property type="entry name" value="Nucleotidyltransferase"/>
    <property type="match status" value="1"/>
</dbReference>
<keyword evidence="14" id="KW-1185">Reference proteome</keyword>
<dbReference type="CDD" id="cd05398">
    <property type="entry name" value="NT_ClassII-CCAase"/>
    <property type="match status" value="1"/>
</dbReference>
<proteinExistence type="inferred from homology"/>
<evidence type="ECO:0000256" key="2">
    <source>
        <dbReference type="ARBA" id="ARBA00022679"/>
    </source>
</evidence>
<evidence type="ECO:0000259" key="10">
    <source>
        <dbReference type="Pfam" id="PF01743"/>
    </source>
</evidence>
<evidence type="ECO:0000256" key="8">
    <source>
        <dbReference type="ARBA" id="ARBA00022884"/>
    </source>
</evidence>
<dbReference type="InterPro" id="IPR050264">
    <property type="entry name" value="Bact_CCA-adding_enz_type3_sf"/>
</dbReference>
<evidence type="ECO:0000256" key="7">
    <source>
        <dbReference type="ARBA" id="ARBA00022842"/>
    </source>
</evidence>
<dbReference type="InterPro" id="IPR043519">
    <property type="entry name" value="NT_sf"/>
</dbReference>
<evidence type="ECO:0000256" key="4">
    <source>
        <dbReference type="ARBA" id="ARBA00022695"/>
    </source>
</evidence>
<evidence type="ECO:0000256" key="1">
    <source>
        <dbReference type="ARBA" id="ARBA00001946"/>
    </source>
</evidence>
<dbReference type="InterPro" id="IPR032810">
    <property type="entry name" value="CCA-adding_enz_C"/>
</dbReference>
<feature type="domain" description="tRNA nucleotidyltransferase/poly(A) polymerase RNA and SrmB- binding" evidence="11">
    <location>
        <begin position="181"/>
        <end position="229"/>
    </location>
</feature>
<dbReference type="NCBIfam" id="NF009814">
    <property type="entry name" value="PRK13299.1"/>
    <property type="match status" value="1"/>
</dbReference>
<dbReference type="GO" id="GO:0016779">
    <property type="term" value="F:nucleotidyltransferase activity"/>
    <property type="evidence" value="ECO:0007669"/>
    <property type="project" value="UniProtKB-KW"/>
</dbReference>
<dbReference type="Proteomes" id="UP000256599">
    <property type="component" value="Unassembled WGS sequence"/>
</dbReference>
<gene>
    <name evidence="13" type="ORF">CQA63_04755</name>
</gene>
<keyword evidence="2 9" id="KW-0808">Transferase</keyword>
<dbReference type="InterPro" id="IPR002646">
    <property type="entry name" value="PolA_pol_head_dom"/>
</dbReference>
<comment type="cofactor">
    <cofactor evidence="1">
        <name>Mg(2+)</name>
        <dbReference type="ChEBI" id="CHEBI:18420"/>
    </cofactor>
</comment>
<keyword evidence="5" id="KW-0479">Metal-binding</keyword>